<dbReference type="AlphaFoldDB" id="A0A9W6AQC9"/>
<dbReference type="PROSITE" id="PS51263">
    <property type="entry name" value="ADF_H"/>
    <property type="match status" value="1"/>
</dbReference>
<dbReference type="PANTHER" id="PTHR11913">
    <property type="entry name" value="COFILIN-RELATED"/>
    <property type="match status" value="1"/>
</dbReference>
<keyword evidence="4" id="KW-0009">Actin-binding</keyword>
<comment type="subcellular location">
    <subcellularLocation>
        <location evidence="1">Nucleus matrix</location>
    </subcellularLocation>
</comment>
<evidence type="ECO:0000313" key="7">
    <source>
        <dbReference type="EMBL" id="GLA84876.1"/>
    </source>
</evidence>
<name>A0A9W6AQC9_ASPTU</name>
<evidence type="ECO:0000256" key="4">
    <source>
        <dbReference type="ARBA" id="ARBA00023203"/>
    </source>
</evidence>
<evidence type="ECO:0000256" key="2">
    <source>
        <dbReference type="ARBA" id="ARBA00006844"/>
    </source>
</evidence>
<evidence type="ECO:0000256" key="3">
    <source>
        <dbReference type="ARBA" id="ARBA00015630"/>
    </source>
</evidence>
<dbReference type="GO" id="GO:0003779">
    <property type="term" value="F:actin binding"/>
    <property type="evidence" value="ECO:0007669"/>
    <property type="project" value="UniProtKB-KW"/>
</dbReference>
<evidence type="ECO:0000256" key="1">
    <source>
        <dbReference type="ARBA" id="ARBA00004109"/>
    </source>
</evidence>
<evidence type="ECO:0000259" key="6">
    <source>
        <dbReference type="PROSITE" id="PS51263"/>
    </source>
</evidence>
<sequence length="159" mass="18247">MLPISLSPEFDLDHDIDYTINSVSITTECINAYKELLYKRGAGKTAFIIYKISNDEHSIVVEESSPEKNYEVFLQRLTSAHDNDGKPAPRYAMYDVEYDLNEDGRSWMPDVTPTRIRMLYASTKEQLRKALDVKVSIHADDFHDIAWKTILREASGGRL</sequence>
<organism evidence="7 8">
    <name type="scientific">Aspergillus tubingensis</name>
    <dbReference type="NCBI Taxonomy" id="5068"/>
    <lineage>
        <taxon>Eukaryota</taxon>
        <taxon>Fungi</taxon>
        <taxon>Dikarya</taxon>
        <taxon>Ascomycota</taxon>
        <taxon>Pezizomycotina</taxon>
        <taxon>Eurotiomycetes</taxon>
        <taxon>Eurotiomycetidae</taxon>
        <taxon>Eurotiales</taxon>
        <taxon>Aspergillaceae</taxon>
        <taxon>Aspergillus</taxon>
        <taxon>Aspergillus subgen. Circumdati</taxon>
    </lineage>
</organism>
<dbReference type="SMART" id="SM00102">
    <property type="entry name" value="ADF"/>
    <property type="match status" value="1"/>
</dbReference>
<dbReference type="SUPFAM" id="SSF55753">
    <property type="entry name" value="Actin depolymerizing proteins"/>
    <property type="match status" value="1"/>
</dbReference>
<dbReference type="InterPro" id="IPR017904">
    <property type="entry name" value="ADF/Cofilin"/>
</dbReference>
<dbReference type="CDD" id="cd11286">
    <property type="entry name" value="ADF_cofilin_like"/>
    <property type="match status" value="1"/>
</dbReference>
<dbReference type="GO" id="GO:0016363">
    <property type="term" value="C:nuclear matrix"/>
    <property type="evidence" value="ECO:0007669"/>
    <property type="project" value="UniProtKB-SubCell"/>
</dbReference>
<dbReference type="Proteomes" id="UP001144157">
    <property type="component" value="Unassembled WGS sequence"/>
</dbReference>
<dbReference type="GO" id="GO:0030042">
    <property type="term" value="P:actin filament depolymerization"/>
    <property type="evidence" value="ECO:0007669"/>
    <property type="project" value="InterPro"/>
</dbReference>
<dbReference type="InterPro" id="IPR029006">
    <property type="entry name" value="ADF-H/Gelsolin-like_dom_sf"/>
</dbReference>
<dbReference type="GO" id="GO:0015629">
    <property type="term" value="C:actin cytoskeleton"/>
    <property type="evidence" value="ECO:0007669"/>
    <property type="project" value="InterPro"/>
</dbReference>
<proteinExistence type="inferred from homology"/>
<comment type="similarity">
    <text evidence="2">Belongs to the actin-binding proteins ADF family.</text>
</comment>
<protein>
    <recommendedName>
        <fullName evidence="3">Cofilin</fullName>
    </recommendedName>
    <alternativeName>
        <fullName evidence="5">Actin-depolymerizing factor 1</fullName>
    </alternativeName>
</protein>
<reference evidence="7" key="1">
    <citation type="submission" date="2022-07" db="EMBL/GenBank/DDBJ databases">
        <title>Taxonomy of Aspergillus series Nigri: significant species reduction supported by multi-species coalescent approaches.</title>
        <authorList>
            <person name="Bian C."/>
            <person name="Kusuya Y."/>
            <person name="Sklenar F."/>
            <person name="D'hooge E."/>
            <person name="Yaguchi T."/>
            <person name="Takahashi H."/>
            <person name="Hubka V."/>
        </authorList>
    </citation>
    <scope>NUCLEOTIDE SEQUENCE</scope>
    <source>
        <strain evidence="7">IFM 56815</strain>
    </source>
</reference>
<evidence type="ECO:0000313" key="8">
    <source>
        <dbReference type="Proteomes" id="UP001144157"/>
    </source>
</evidence>
<accession>A0A9W6AQC9</accession>
<feature type="domain" description="ADF-H" evidence="6">
    <location>
        <begin position="22"/>
        <end position="155"/>
    </location>
</feature>
<evidence type="ECO:0000256" key="5">
    <source>
        <dbReference type="ARBA" id="ARBA00032427"/>
    </source>
</evidence>
<gene>
    <name evidence="7" type="ORF">AtubIFM56815_009097</name>
</gene>
<dbReference type="Gene3D" id="3.40.20.10">
    <property type="entry name" value="Severin"/>
    <property type="match status" value="1"/>
</dbReference>
<dbReference type="Pfam" id="PF00241">
    <property type="entry name" value="Cofilin_ADF"/>
    <property type="match status" value="1"/>
</dbReference>
<dbReference type="InterPro" id="IPR002108">
    <property type="entry name" value="ADF-H"/>
</dbReference>
<comment type="caution">
    <text evidence="7">The sequence shown here is derived from an EMBL/GenBank/DDBJ whole genome shotgun (WGS) entry which is preliminary data.</text>
</comment>
<dbReference type="EMBL" id="BRPE01000006">
    <property type="protein sequence ID" value="GLA84876.1"/>
    <property type="molecule type" value="Genomic_DNA"/>
</dbReference>